<keyword evidence="2" id="KW-1185">Reference proteome</keyword>
<evidence type="ECO:0000313" key="1">
    <source>
        <dbReference type="EMBL" id="KAH6641297.1"/>
    </source>
</evidence>
<proteinExistence type="predicted"/>
<reference evidence="1 2" key="1">
    <citation type="journal article" date="2021" name="Nat. Commun.">
        <title>Genetic determinants of endophytism in the Arabidopsis root mycobiome.</title>
        <authorList>
            <person name="Mesny F."/>
            <person name="Miyauchi S."/>
            <person name="Thiergart T."/>
            <person name="Pickel B."/>
            <person name="Atanasova L."/>
            <person name="Karlsson M."/>
            <person name="Huettel B."/>
            <person name="Barry K.W."/>
            <person name="Haridas S."/>
            <person name="Chen C."/>
            <person name="Bauer D."/>
            <person name="Andreopoulos W."/>
            <person name="Pangilinan J."/>
            <person name="LaButti K."/>
            <person name="Riley R."/>
            <person name="Lipzen A."/>
            <person name="Clum A."/>
            <person name="Drula E."/>
            <person name="Henrissat B."/>
            <person name="Kohler A."/>
            <person name="Grigoriev I.V."/>
            <person name="Martin F.M."/>
            <person name="Hacquard S."/>
        </authorList>
    </citation>
    <scope>NUCLEOTIDE SEQUENCE [LARGE SCALE GENOMIC DNA]</scope>
    <source>
        <strain evidence="1 2">MPI-SDFR-AT-0079</strain>
    </source>
</reference>
<protein>
    <submittedName>
        <fullName evidence="1">Uncharacterized protein</fullName>
    </submittedName>
</protein>
<gene>
    <name evidence="1" type="ORF">F5144DRAFT_127536</name>
</gene>
<comment type="caution">
    <text evidence="1">The sequence shown here is derived from an EMBL/GenBank/DDBJ whole genome shotgun (WGS) entry which is preliminary data.</text>
</comment>
<name>A0ACB7PH75_9PEZI</name>
<sequence>MAQVPLLLVLSPTIQAFRRGALEPSRFSCALGGHPGTLRYRADGLSAPFGPSCAQPFGRAARVVKGPASAPHPPCHPDVSKLGRAALFWGSAAPIWLARSP</sequence>
<dbReference type="Proteomes" id="UP000724584">
    <property type="component" value="Unassembled WGS sequence"/>
</dbReference>
<accession>A0ACB7PH75</accession>
<dbReference type="EMBL" id="JAGIZQ010000002">
    <property type="protein sequence ID" value="KAH6641297.1"/>
    <property type="molecule type" value="Genomic_DNA"/>
</dbReference>
<evidence type="ECO:0000313" key="2">
    <source>
        <dbReference type="Proteomes" id="UP000724584"/>
    </source>
</evidence>
<organism evidence="1 2">
    <name type="scientific">Chaetomium tenue</name>
    <dbReference type="NCBI Taxonomy" id="1854479"/>
    <lineage>
        <taxon>Eukaryota</taxon>
        <taxon>Fungi</taxon>
        <taxon>Dikarya</taxon>
        <taxon>Ascomycota</taxon>
        <taxon>Pezizomycotina</taxon>
        <taxon>Sordariomycetes</taxon>
        <taxon>Sordariomycetidae</taxon>
        <taxon>Sordariales</taxon>
        <taxon>Chaetomiaceae</taxon>
        <taxon>Chaetomium</taxon>
    </lineage>
</organism>